<protein>
    <submittedName>
        <fullName evidence="1">Uncharacterized protein</fullName>
    </submittedName>
</protein>
<gene>
    <name evidence="1" type="ORF">DPMN_109809</name>
</gene>
<dbReference type="Pfam" id="PF19030">
    <property type="entry name" value="TSP1_ADAMTS"/>
    <property type="match status" value="1"/>
</dbReference>
<dbReference type="PROSITE" id="PS50092">
    <property type="entry name" value="TSP1"/>
    <property type="match status" value="1"/>
</dbReference>
<name>A0A9D4KBF8_DREPO</name>
<organism evidence="1 2">
    <name type="scientific">Dreissena polymorpha</name>
    <name type="common">Zebra mussel</name>
    <name type="synonym">Mytilus polymorpha</name>
    <dbReference type="NCBI Taxonomy" id="45954"/>
    <lineage>
        <taxon>Eukaryota</taxon>
        <taxon>Metazoa</taxon>
        <taxon>Spiralia</taxon>
        <taxon>Lophotrochozoa</taxon>
        <taxon>Mollusca</taxon>
        <taxon>Bivalvia</taxon>
        <taxon>Autobranchia</taxon>
        <taxon>Heteroconchia</taxon>
        <taxon>Euheterodonta</taxon>
        <taxon>Imparidentia</taxon>
        <taxon>Neoheterodontei</taxon>
        <taxon>Myida</taxon>
        <taxon>Dreissenoidea</taxon>
        <taxon>Dreissenidae</taxon>
        <taxon>Dreissena</taxon>
    </lineage>
</organism>
<accession>A0A9D4KBF8</accession>
<comment type="caution">
    <text evidence="1">The sequence shown here is derived from an EMBL/GenBank/DDBJ whole genome shotgun (WGS) entry which is preliminary data.</text>
</comment>
<evidence type="ECO:0000313" key="2">
    <source>
        <dbReference type="Proteomes" id="UP000828390"/>
    </source>
</evidence>
<dbReference type="InterPro" id="IPR000884">
    <property type="entry name" value="TSP1_rpt"/>
</dbReference>
<evidence type="ECO:0000313" key="1">
    <source>
        <dbReference type="EMBL" id="KAH3836439.1"/>
    </source>
</evidence>
<dbReference type="EMBL" id="JAIWYP010000004">
    <property type="protein sequence ID" value="KAH3836439.1"/>
    <property type="molecule type" value="Genomic_DNA"/>
</dbReference>
<dbReference type="AlphaFoldDB" id="A0A9D4KBF8"/>
<reference evidence="1" key="2">
    <citation type="submission" date="2020-11" db="EMBL/GenBank/DDBJ databases">
        <authorList>
            <person name="McCartney M.A."/>
            <person name="Auch B."/>
            <person name="Kono T."/>
            <person name="Mallez S."/>
            <person name="Becker A."/>
            <person name="Gohl D.M."/>
            <person name="Silverstein K.A.T."/>
            <person name="Koren S."/>
            <person name="Bechman K.B."/>
            <person name="Herman A."/>
            <person name="Abrahante J.E."/>
            <person name="Garbe J."/>
        </authorList>
    </citation>
    <scope>NUCLEOTIDE SEQUENCE</scope>
    <source>
        <strain evidence="1">Duluth1</strain>
        <tissue evidence="1">Whole animal</tissue>
    </source>
</reference>
<dbReference type="InterPro" id="IPR036383">
    <property type="entry name" value="TSP1_rpt_sf"/>
</dbReference>
<proteinExistence type="predicted"/>
<dbReference type="Proteomes" id="UP000828390">
    <property type="component" value="Unassembled WGS sequence"/>
</dbReference>
<keyword evidence="2" id="KW-1185">Reference proteome</keyword>
<reference evidence="1" key="1">
    <citation type="journal article" date="2019" name="bioRxiv">
        <title>The Genome of the Zebra Mussel, Dreissena polymorpha: A Resource for Invasive Species Research.</title>
        <authorList>
            <person name="McCartney M.A."/>
            <person name="Auch B."/>
            <person name="Kono T."/>
            <person name="Mallez S."/>
            <person name="Zhang Y."/>
            <person name="Obille A."/>
            <person name="Becker A."/>
            <person name="Abrahante J.E."/>
            <person name="Garbe J."/>
            <person name="Badalamenti J.P."/>
            <person name="Herman A."/>
            <person name="Mangelson H."/>
            <person name="Liachko I."/>
            <person name="Sullivan S."/>
            <person name="Sone E.D."/>
            <person name="Koren S."/>
            <person name="Silverstein K.A.T."/>
            <person name="Beckman K.B."/>
            <person name="Gohl D.M."/>
        </authorList>
    </citation>
    <scope>NUCLEOTIDE SEQUENCE</scope>
    <source>
        <strain evidence="1">Duluth1</strain>
        <tissue evidence="1">Whole animal</tissue>
    </source>
</reference>
<sequence>MTCGSGYRSRDVRCMDVDGRARTTCPVSSRPLDRQPCKTRLCTDKAEYTSVRRGTIAHSPCCENCCTF</sequence>
<dbReference type="SUPFAM" id="SSF82895">
    <property type="entry name" value="TSP-1 type 1 repeat"/>
    <property type="match status" value="1"/>
</dbReference>